<organism evidence="4 5">
    <name type="scientific">Nematostella vectensis</name>
    <name type="common">Starlet sea anemone</name>
    <dbReference type="NCBI Taxonomy" id="45351"/>
    <lineage>
        <taxon>Eukaryota</taxon>
        <taxon>Metazoa</taxon>
        <taxon>Cnidaria</taxon>
        <taxon>Anthozoa</taxon>
        <taxon>Hexacorallia</taxon>
        <taxon>Actiniaria</taxon>
        <taxon>Edwardsiidae</taxon>
        <taxon>Nematostella</taxon>
    </lineage>
</organism>
<evidence type="ECO:0000256" key="1">
    <source>
        <dbReference type="ARBA" id="ARBA00008887"/>
    </source>
</evidence>
<feature type="non-terminal residue" evidence="4">
    <location>
        <position position="176"/>
    </location>
</feature>
<dbReference type="GO" id="GO:0007018">
    <property type="term" value="P:microtubule-based movement"/>
    <property type="evidence" value="ECO:0007669"/>
    <property type="project" value="InterPro"/>
</dbReference>
<reference evidence="4 5" key="1">
    <citation type="journal article" date="2007" name="Science">
        <title>Sea anemone genome reveals ancestral eumetazoan gene repertoire and genomic organization.</title>
        <authorList>
            <person name="Putnam N.H."/>
            <person name="Srivastava M."/>
            <person name="Hellsten U."/>
            <person name="Dirks B."/>
            <person name="Chapman J."/>
            <person name="Salamov A."/>
            <person name="Terry A."/>
            <person name="Shapiro H."/>
            <person name="Lindquist E."/>
            <person name="Kapitonov V.V."/>
            <person name="Jurka J."/>
            <person name="Genikhovich G."/>
            <person name="Grigoriev I.V."/>
            <person name="Lucas S.M."/>
            <person name="Steele R.E."/>
            <person name="Finnerty J.R."/>
            <person name="Technau U."/>
            <person name="Martindale M.Q."/>
            <person name="Rokhsar D.S."/>
        </authorList>
    </citation>
    <scope>NUCLEOTIDE SEQUENCE [LARGE SCALE GENOMIC DNA]</scope>
    <source>
        <strain evidence="5">CH2 X CH6</strain>
    </source>
</reference>
<keyword evidence="5" id="KW-1185">Reference proteome</keyword>
<comment type="similarity">
    <text evidence="1">Belongs to the dynein heavy chain family.</text>
</comment>
<name>A7T9H0_NEMVE</name>
<dbReference type="Proteomes" id="UP000001593">
    <property type="component" value="Unassembled WGS sequence"/>
</dbReference>
<dbReference type="PANTHER" id="PTHR22878:SF68">
    <property type="entry name" value="DYNEIN HEAVY CHAIN 6, AXONEMAL-LIKE"/>
    <property type="match status" value="1"/>
</dbReference>
<dbReference type="InParanoid" id="A7T9H0"/>
<evidence type="ECO:0000313" key="5">
    <source>
        <dbReference type="Proteomes" id="UP000001593"/>
    </source>
</evidence>
<accession>A7T9H0</accession>
<dbReference type="HOGENOM" id="CLU_1528943_0_0_1"/>
<dbReference type="EMBL" id="DS473375">
    <property type="protein sequence ID" value="EDO27355.1"/>
    <property type="molecule type" value="Genomic_DNA"/>
</dbReference>
<feature type="domain" description="Dynein heavy chain AAA module D4" evidence="3">
    <location>
        <begin position="2"/>
        <end position="91"/>
    </location>
</feature>
<dbReference type="AlphaFoldDB" id="A7T9H0"/>
<protein>
    <submittedName>
        <fullName evidence="4">Uncharacterized protein</fullName>
    </submittedName>
</protein>
<proteinExistence type="inferred from homology"/>
<evidence type="ECO:0000259" key="3">
    <source>
        <dbReference type="Pfam" id="PF12780"/>
    </source>
</evidence>
<dbReference type="Pfam" id="PF12777">
    <property type="entry name" value="MT"/>
    <property type="match status" value="1"/>
</dbReference>
<dbReference type="InterPro" id="IPR024317">
    <property type="entry name" value="Dynein_heavy_chain_D4_dom"/>
</dbReference>
<dbReference type="GO" id="GO:0051959">
    <property type="term" value="F:dynein light intermediate chain binding"/>
    <property type="evidence" value="ECO:0007669"/>
    <property type="project" value="InterPro"/>
</dbReference>
<dbReference type="Gene3D" id="3.40.50.300">
    <property type="entry name" value="P-loop containing nucleotide triphosphate hydrolases"/>
    <property type="match status" value="1"/>
</dbReference>
<dbReference type="PANTHER" id="PTHR22878">
    <property type="entry name" value="DYNEIN HEAVY CHAIN 6, AXONEMAL-LIKE-RELATED"/>
    <property type="match status" value="1"/>
</dbReference>
<dbReference type="InterPro" id="IPR026983">
    <property type="entry name" value="DHC"/>
</dbReference>
<dbReference type="GO" id="GO:0030286">
    <property type="term" value="C:dynein complex"/>
    <property type="evidence" value="ECO:0007669"/>
    <property type="project" value="InterPro"/>
</dbReference>
<dbReference type="InterPro" id="IPR027417">
    <property type="entry name" value="P-loop_NTPase"/>
</dbReference>
<dbReference type="GO" id="GO:0045505">
    <property type="term" value="F:dynein intermediate chain binding"/>
    <property type="evidence" value="ECO:0007669"/>
    <property type="project" value="InterPro"/>
</dbReference>
<dbReference type="STRING" id="45351.A7T9H0"/>
<sequence>MSAYKCFQIELTRGYDYSAFREDLKKLYDVAGVKGENTVFLFTDTQIVVEEFLEDINNILNSGEVPNLFEPEEYEAVLNGTRPLAKEAGIPEGDRPDWPSAKTMLGDAGFLKKLMDYDKDKIPDSTLRKLKKYIDNPKFVVEVVEKVSKACRSMVMWVRAMDLYARVYRTVEPKRA</sequence>
<dbReference type="Pfam" id="PF12780">
    <property type="entry name" value="AAA_8"/>
    <property type="match status" value="1"/>
</dbReference>
<evidence type="ECO:0000259" key="2">
    <source>
        <dbReference type="Pfam" id="PF12777"/>
    </source>
</evidence>
<dbReference type="InterPro" id="IPR024743">
    <property type="entry name" value="Dynein_HC_stalk"/>
</dbReference>
<gene>
    <name evidence="4" type="ORF">NEMVEDRAFT_v1g224165</name>
</gene>
<dbReference type="eggNOG" id="KOG3595">
    <property type="taxonomic scope" value="Eukaryota"/>
</dbReference>
<dbReference type="PhylomeDB" id="A7T9H0"/>
<feature type="domain" description="Dynein heavy chain coiled coil stalk" evidence="2">
    <location>
        <begin position="94"/>
        <end position="175"/>
    </location>
</feature>
<evidence type="ECO:0000313" key="4">
    <source>
        <dbReference type="EMBL" id="EDO27355.1"/>
    </source>
</evidence>